<evidence type="ECO:0000313" key="7">
    <source>
        <dbReference type="Proteomes" id="UP000568106"/>
    </source>
</evidence>
<evidence type="ECO:0000256" key="3">
    <source>
        <dbReference type="ARBA" id="ARBA00023163"/>
    </source>
</evidence>
<gene>
    <name evidence="6" type="ORF">HDF09_000329</name>
</gene>
<keyword evidence="2 4" id="KW-0238">DNA-binding</keyword>
<dbReference type="SUPFAM" id="SSF48498">
    <property type="entry name" value="Tetracyclin repressor-like, C-terminal domain"/>
    <property type="match status" value="1"/>
</dbReference>
<dbReference type="Pfam" id="PF16925">
    <property type="entry name" value="TetR_C_13"/>
    <property type="match status" value="1"/>
</dbReference>
<evidence type="ECO:0000259" key="5">
    <source>
        <dbReference type="PROSITE" id="PS50977"/>
    </source>
</evidence>
<dbReference type="Pfam" id="PF00440">
    <property type="entry name" value="TetR_N"/>
    <property type="match status" value="1"/>
</dbReference>
<dbReference type="InterPro" id="IPR029442">
    <property type="entry name" value="GyrI-like"/>
</dbReference>
<dbReference type="SMART" id="SM00871">
    <property type="entry name" value="AraC_E_bind"/>
    <property type="match status" value="1"/>
</dbReference>
<accession>A0A7W8IEF5</accession>
<dbReference type="EMBL" id="JACHDY010000001">
    <property type="protein sequence ID" value="MBB5315679.1"/>
    <property type="molecule type" value="Genomic_DNA"/>
</dbReference>
<dbReference type="SUPFAM" id="SSF46689">
    <property type="entry name" value="Homeodomain-like"/>
    <property type="match status" value="1"/>
</dbReference>
<dbReference type="SUPFAM" id="SSF55136">
    <property type="entry name" value="Probable bacterial effector-binding domain"/>
    <property type="match status" value="1"/>
</dbReference>
<dbReference type="PRINTS" id="PR00455">
    <property type="entry name" value="HTHTETR"/>
</dbReference>
<evidence type="ECO:0000256" key="4">
    <source>
        <dbReference type="PROSITE-ProRule" id="PRU00335"/>
    </source>
</evidence>
<organism evidence="6 7">
    <name type="scientific">Tunturiibacter empetritectus</name>
    <dbReference type="NCBI Taxonomy" id="3069691"/>
    <lineage>
        <taxon>Bacteria</taxon>
        <taxon>Pseudomonadati</taxon>
        <taxon>Acidobacteriota</taxon>
        <taxon>Terriglobia</taxon>
        <taxon>Terriglobales</taxon>
        <taxon>Acidobacteriaceae</taxon>
        <taxon>Tunturiibacter</taxon>
    </lineage>
</organism>
<dbReference type="PROSITE" id="PS50977">
    <property type="entry name" value="HTH_TETR_2"/>
    <property type="match status" value="1"/>
</dbReference>
<dbReference type="AlphaFoldDB" id="A0A7W8IEF5"/>
<dbReference type="InterPro" id="IPR036271">
    <property type="entry name" value="Tet_transcr_reg_TetR-rel_C_sf"/>
</dbReference>
<evidence type="ECO:0000313" key="6">
    <source>
        <dbReference type="EMBL" id="MBB5315679.1"/>
    </source>
</evidence>
<keyword evidence="3" id="KW-0804">Transcription</keyword>
<feature type="domain" description="HTH tetR-type" evidence="5">
    <location>
        <begin position="6"/>
        <end position="66"/>
    </location>
</feature>
<dbReference type="Proteomes" id="UP000568106">
    <property type="component" value="Unassembled WGS sequence"/>
</dbReference>
<dbReference type="InterPro" id="IPR010499">
    <property type="entry name" value="AraC_E-bd"/>
</dbReference>
<dbReference type="InterPro" id="IPR001647">
    <property type="entry name" value="HTH_TetR"/>
</dbReference>
<dbReference type="Gene3D" id="3.20.80.10">
    <property type="entry name" value="Regulatory factor, effector binding domain"/>
    <property type="match status" value="1"/>
</dbReference>
<dbReference type="GO" id="GO:0003677">
    <property type="term" value="F:DNA binding"/>
    <property type="evidence" value="ECO:0007669"/>
    <property type="project" value="UniProtKB-UniRule"/>
</dbReference>
<keyword evidence="1" id="KW-0805">Transcription regulation</keyword>
<dbReference type="PANTHER" id="PTHR47506">
    <property type="entry name" value="TRANSCRIPTIONAL REGULATORY PROTEIN"/>
    <property type="match status" value="1"/>
</dbReference>
<evidence type="ECO:0000256" key="2">
    <source>
        <dbReference type="ARBA" id="ARBA00023125"/>
    </source>
</evidence>
<comment type="caution">
    <text evidence="6">The sequence shown here is derived from an EMBL/GenBank/DDBJ whole genome shotgun (WGS) entry which is preliminary data.</text>
</comment>
<evidence type="ECO:0000256" key="1">
    <source>
        <dbReference type="ARBA" id="ARBA00023015"/>
    </source>
</evidence>
<dbReference type="InterPro" id="IPR009057">
    <property type="entry name" value="Homeodomain-like_sf"/>
</dbReference>
<feature type="DNA-binding region" description="H-T-H motif" evidence="4">
    <location>
        <begin position="29"/>
        <end position="48"/>
    </location>
</feature>
<sequence>MIDSRHESKTKFLDAAMRVIRVKGYTATRIEDVCEEAGLTKGSFFHHFKSKEELATAAADHWSEITGGVFASAPYRELPDPLDRVLAYLDFRKAILPGRPLSDFTCLVGTMVQEVYDTNPSIREACDRSISGHAATVEADIADAMQKYGIVAEWTAQSLALYMQATLQGAFILAKAKGGPEIAAACIDHLHRYIEMLFLNPIPGEHFMTEVRQQGVKPGSEELEAPRFEDGRPMLLAGLRGEYTMATMREIPALWQRFAAYLGKIPGQVRRVAYGVCFPSSEGFGYMAGVEVRSAEGLPEGFSVVTMPVERYAVFKHRGHVSKLSETCRAIEHEWLPRSQHSFALGTPGAPGFFERYGESFDPEVGAGDVEVWVPIR</sequence>
<dbReference type="InterPro" id="IPR011075">
    <property type="entry name" value="TetR_C"/>
</dbReference>
<dbReference type="InterPro" id="IPR011256">
    <property type="entry name" value="Reg_factor_effector_dom_sf"/>
</dbReference>
<reference evidence="6" key="1">
    <citation type="submission" date="2020-08" db="EMBL/GenBank/DDBJ databases">
        <title>Genomic Encyclopedia of Type Strains, Phase IV (KMG-V): Genome sequencing to study the core and pangenomes of soil and plant-associated prokaryotes.</title>
        <authorList>
            <person name="Whitman W."/>
        </authorList>
    </citation>
    <scope>NUCLEOTIDE SEQUENCE [LARGE SCALE GENOMIC DNA]</scope>
    <source>
        <strain evidence="6">M8UP27</strain>
    </source>
</reference>
<protein>
    <submittedName>
        <fullName evidence="6">Transcriptional regulator YdeE/AcrR family transcriptional regulator</fullName>
    </submittedName>
</protein>
<keyword evidence="7" id="KW-1185">Reference proteome</keyword>
<dbReference type="PANTHER" id="PTHR47506:SF3">
    <property type="entry name" value="HTH-TYPE TRANSCRIPTIONAL REGULATOR LMRA"/>
    <property type="match status" value="1"/>
</dbReference>
<dbReference type="Gene3D" id="1.10.357.10">
    <property type="entry name" value="Tetracycline Repressor, domain 2"/>
    <property type="match status" value="1"/>
</dbReference>
<name>A0A7W8IEF5_9BACT</name>
<proteinExistence type="predicted"/>
<dbReference type="Pfam" id="PF06445">
    <property type="entry name" value="GyrI-like"/>
    <property type="match status" value="1"/>
</dbReference>